<sequence length="215" mass="23559">MWWLREDTSWPQKQRSASHAARSSSGVRTGTVFVLPLRTPLLNLLNSFAGVTADMYADDLSIIVKGQSREDAIPTANMVLQKLHAWSQENGLAINPSKCEAAWFTLSTHTESDYDREGRWPLVAAGCQIPSHDHGGIANYEASRHGSRSTTDAKCGGHQAMRCHFATDIAATLYSAQRAGPSPHDLRTFVIGYGASKLTLWQRAHMGSSDGFSEE</sequence>
<dbReference type="EMBL" id="PRFA01000072">
    <property type="protein sequence ID" value="PWU88520.1"/>
    <property type="molecule type" value="Genomic_DNA"/>
</dbReference>
<name>A0A2V2UWS2_TRYCR</name>
<organism evidence="1 2">
    <name type="scientific">Trypanosoma cruzi</name>
    <dbReference type="NCBI Taxonomy" id="5693"/>
    <lineage>
        <taxon>Eukaryota</taxon>
        <taxon>Discoba</taxon>
        <taxon>Euglenozoa</taxon>
        <taxon>Kinetoplastea</taxon>
        <taxon>Metakinetoplastina</taxon>
        <taxon>Trypanosomatida</taxon>
        <taxon>Trypanosomatidae</taxon>
        <taxon>Trypanosoma</taxon>
        <taxon>Schizotrypanum</taxon>
    </lineage>
</organism>
<proteinExistence type="predicted"/>
<dbReference type="VEuPathDB" id="TriTrypDB:TCDM_11562"/>
<gene>
    <name evidence="1" type="ORF">C4B63_72g30</name>
</gene>
<dbReference type="VEuPathDB" id="TriTrypDB:TcYC6_0051470"/>
<accession>A0A2V2UWS2</accession>
<evidence type="ECO:0000313" key="2">
    <source>
        <dbReference type="Proteomes" id="UP000246121"/>
    </source>
</evidence>
<evidence type="ECO:0000313" key="1">
    <source>
        <dbReference type="EMBL" id="PWU88520.1"/>
    </source>
</evidence>
<dbReference type="VEuPathDB" id="TriTrypDB:C3747_527g3"/>
<dbReference type="VEuPathDB" id="TriTrypDB:C4B63_72g30"/>
<dbReference type="VEuPathDB" id="TriTrypDB:TcBrA4_0188100"/>
<dbReference type="Proteomes" id="UP000246121">
    <property type="component" value="Unassembled WGS sequence"/>
</dbReference>
<comment type="caution">
    <text evidence="1">The sequence shown here is derived from an EMBL/GenBank/DDBJ whole genome shotgun (WGS) entry which is preliminary data.</text>
</comment>
<protein>
    <submittedName>
        <fullName evidence="1">Uncharacterized protein</fullName>
    </submittedName>
</protein>
<dbReference type="AlphaFoldDB" id="A0A2V2UWS2"/>
<reference evidence="1 2" key="1">
    <citation type="journal article" date="2018" name="Microb. Genom.">
        <title>Expanding an expanded genome: long-read sequencing of Trypanosoma cruzi.</title>
        <authorList>
            <person name="Berna L."/>
            <person name="Rodriguez M."/>
            <person name="Chiribao M.L."/>
            <person name="Parodi-Talice A."/>
            <person name="Pita S."/>
            <person name="Rijo G."/>
            <person name="Alvarez-Valin F."/>
            <person name="Robello C."/>
        </authorList>
    </citation>
    <scope>NUCLEOTIDE SEQUENCE [LARGE SCALE GENOMIC DNA]</scope>
    <source>
        <strain evidence="1 2">Dm28c</strain>
    </source>
</reference>